<dbReference type="EMBL" id="FOIL01000039">
    <property type="protein sequence ID" value="SET75288.1"/>
    <property type="molecule type" value="Genomic_DNA"/>
</dbReference>
<dbReference type="SUPFAM" id="SSF81606">
    <property type="entry name" value="PP2C-like"/>
    <property type="match status" value="1"/>
</dbReference>
<name>A0A1I0GV81_9FIRM</name>
<evidence type="ECO:0000313" key="4">
    <source>
        <dbReference type="EMBL" id="SET75288.1"/>
    </source>
</evidence>
<feature type="transmembrane region" description="Helical" evidence="2">
    <location>
        <begin position="50"/>
        <end position="68"/>
    </location>
</feature>
<organism evidence="4 5">
    <name type="scientific">[Clostridium] aminophilum</name>
    <dbReference type="NCBI Taxonomy" id="1526"/>
    <lineage>
        <taxon>Bacteria</taxon>
        <taxon>Bacillati</taxon>
        <taxon>Bacillota</taxon>
        <taxon>Clostridia</taxon>
        <taxon>Lachnospirales</taxon>
        <taxon>Lachnospiraceae</taxon>
    </lineage>
</organism>
<dbReference type="STRING" id="1526.SAMN02910262_01877"/>
<protein>
    <submittedName>
        <fullName evidence="4">Stage II sporulation protein E (SpoIIE)</fullName>
    </submittedName>
</protein>
<keyword evidence="1" id="KW-0378">Hydrolase</keyword>
<dbReference type="AlphaFoldDB" id="A0A1I0GV81"/>
<keyword evidence="2" id="KW-1133">Transmembrane helix</keyword>
<evidence type="ECO:0000256" key="2">
    <source>
        <dbReference type="SAM" id="Phobius"/>
    </source>
</evidence>
<gene>
    <name evidence="4" type="ORF">SAMN04487771_103911</name>
</gene>
<dbReference type="GO" id="GO:0016791">
    <property type="term" value="F:phosphatase activity"/>
    <property type="evidence" value="ECO:0007669"/>
    <property type="project" value="TreeGrafter"/>
</dbReference>
<dbReference type="Gene3D" id="3.60.40.10">
    <property type="entry name" value="PPM-type phosphatase domain"/>
    <property type="match status" value="1"/>
</dbReference>
<feature type="transmembrane region" description="Helical" evidence="2">
    <location>
        <begin position="119"/>
        <end position="141"/>
    </location>
</feature>
<keyword evidence="2" id="KW-0812">Transmembrane</keyword>
<proteinExistence type="predicted"/>
<evidence type="ECO:0000259" key="3">
    <source>
        <dbReference type="SMART" id="SM00331"/>
    </source>
</evidence>
<reference evidence="5" key="1">
    <citation type="submission" date="2016-10" db="EMBL/GenBank/DDBJ databases">
        <authorList>
            <person name="Varghese N."/>
            <person name="Submissions S."/>
        </authorList>
    </citation>
    <scope>NUCLEOTIDE SEQUENCE [LARGE SCALE GENOMIC DNA]</scope>
    <source>
        <strain evidence="5">KH1P1</strain>
    </source>
</reference>
<dbReference type="PANTHER" id="PTHR43156:SF2">
    <property type="entry name" value="STAGE II SPORULATION PROTEIN E"/>
    <property type="match status" value="1"/>
</dbReference>
<dbReference type="InterPro" id="IPR052016">
    <property type="entry name" value="Bact_Sigma-Reg"/>
</dbReference>
<evidence type="ECO:0000313" key="5">
    <source>
        <dbReference type="Proteomes" id="UP000199820"/>
    </source>
</evidence>
<sequence length="467" mass="53178">MNYDPILRDNELDANRMMALVLNVTFVIVAITWILFEAGVFYIRIPYRGLMIFNLFLIGLANGISRYFQYKKVWIKYLLMTASILVYAVTTMVLTYNVTFLAAIPILLSIRYFNEKYTIYISVISVIVFFIAYILGANYGMLDLNFVPYKPGTTIVTNEAMWLDDAVRGIPYDTAKMLKNTIISNYFVKLLQLIIISVASRQMVVCCQQLLQKEKKLAEGNARIGAELEMAEKIQKDMLPNIFPTFSEKEEFDLFASMTTAREVGGDFYDFFMIDENRLCIVIADVSGKGIPAAMFMMTAKTMIKDYALTTEDTADIFTTVNDRLCDNNDAGMFATAWIGILDLRTMILQFTNAGHNFPIIQKKGMPCEMLEKKHGLFLAGMEDIVYRQDEMPLSSGDRILLYTDGVTEAHNSQKELFGEERLMNILNHTDAKKGEHVLSEILNQVETFAADTEQFDDITMLILTIK</sequence>
<dbReference type="PANTHER" id="PTHR43156">
    <property type="entry name" value="STAGE II SPORULATION PROTEIN E-RELATED"/>
    <property type="match status" value="1"/>
</dbReference>
<dbReference type="InterPro" id="IPR001932">
    <property type="entry name" value="PPM-type_phosphatase-like_dom"/>
</dbReference>
<feature type="transmembrane region" description="Helical" evidence="2">
    <location>
        <begin position="74"/>
        <end position="107"/>
    </location>
</feature>
<keyword evidence="2" id="KW-0472">Membrane</keyword>
<dbReference type="Pfam" id="PF07228">
    <property type="entry name" value="SpoIIE"/>
    <property type="match status" value="1"/>
</dbReference>
<feature type="domain" description="PPM-type phosphatase" evidence="3">
    <location>
        <begin position="249"/>
        <end position="466"/>
    </location>
</feature>
<keyword evidence="5" id="KW-1185">Reference proteome</keyword>
<dbReference type="SMART" id="SM00331">
    <property type="entry name" value="PP2C_SIG"/>
    <property type="match status" value="1"/>
</dbReference>
<dbReference type="Proteomes" id="UP000199820">
    <property type="component" value="Unassembled WGS sequence"/>
</dbReference>
<accession>A0A1I0GV81</accession>
<feature type="transmembrane region" description="Helical" evidence="2">
    <location>
        <begin position="20"/>
        <end position="43"/>
    </location>
</feature>
<evidence type="ECO:0000256" key="1">
    <source>
        <dbReference type="ARBA" id="ARBA00022801"/>
    </source>
</evidence>
<dbReference type="InterPro" id="IPR036457">
    <property type="entry name" value="PPM-type-like_dom_sf"/>
</dbReference>
<dbReference type="eggNOG" id="COG2208">
    <property type="taxonomic scope" value="Bacteria"/>
</dbReference>